<reference evidence="2" key="1">
    <citation type="submission" date="2014-09" db="EMBL/GenBank/DDBJ databases">
        <authorList>
            <person name="Magalhaes I.L.F."/>
            <person name="Oliveira U."/>
            <person name="Santos F.R."/>
            <person name="Vidigal T.H.D.A."/>
            <person name="Brescovit A.D."/>
            <person name="Santos A.J."/>
        </authorList>
    </citation>
    <scope>NUCLEOTIDE SEQUENCE</scope>
    <source>
        <tissue evidence="2">Shoot tissue taken approximately 20 cm above the soil surface</tissue>
    </source>
</reference>
<reference evidence="2" key="2">
    <citation type="journal article" date="2015" name="Data Brief">
        <title>Shoot transcriptome of the giant reed, Arundo donax.</title>
        <authorList>
            <person name="Barrero R.A."/>
            <person name="Guerrero F.D."/>
            <person name="Moolhuijzen P."/>
            <person name="Goolsby J.A."/>
            <person name="Tidwell J."/>
            <person name="Bellgard S.E."/>
            <person name="Bellgard M.I."/>
        </authorList>
    </citation>
    <scope>NUCLEOTIDE SEQUENCE</scope>
    <source>
        <tissue evidence="2">Shoot tissue taken approximately 20 cm above the soil surface</tissue>
    </source>
</reference>
<organism evidence="2">
    <name type="scientific">Arundo donax</name>
    <name type="common">Giant reed</name>
    <name type="synonym">Donax arundinaceus</name>
    <dbReference type="NCBI Taxonomy" id="35708"/>
    <lineage>
        <taxon>Eukaryota</taxon>
        <taxon>Viridiplantae</taxon>
        <taxon>Streptophyta</taxon>
        <taxon>Embryophyta</taxon>
        <taxon>Tracheophyta</taxon>
        <taxon>Spermatophyta</taxon>
        <taxon>Magnoliopsida</taxon>
        <taxon>Liliopsida</taxon>
        <taxon>Poales</taxon>
        <taxon>Poaceae</taxon>
        <taxon>PACMAD clade</taxon>
        <taxon>Arundinoideae</taxon>
        <taxon>Arundineae</taxon>
        <taxon>Arundo</taxon>
    </lineage>
</organism>
<dbReference type="EMBL" id="GBRH01175392">
    <property type="protein sequence ID" value="JAE22504.1"/>
    <property type="molecule type" value="Transcribed_RNA"/>
</dbReference>
<dbReference type="AlphaFoldDB" id="A0A0A9GGC2"/>
<name>A0A0A9GGC2_ARUDO</name>
<keyword evidence="1" id="KW-0812">Transmembrane</keyword>
<proteinExistence type="predicted"/>
<protein>
    <submittedName>
        <fullName evidence="2">Uncharacterized protein</fullName>
    </submittedName>
</protein>
<evidence type="ECO:0000256" key="1">
    <source>
        <dbReference type="SAM" id="Phobius"/>
    </source>
</evidence>
<evidence type="ECO:0000313" key="2">
    <source>
        <dbReference type="EMBL" id="JAE22504.1"/>
    </source>
</evidence>
<sequence>MPTCRLRNFVTGIFLESSCMSPLMGLYWNFHFRS</sequence>
<keyword evidence="1" id="KW-0472">Membrane</keyword>
<accession>A0A0A9GGC2</accession>
<keyword evidence="1" id="KW-1133">Transmembrane helix</keyword>
<feature type="transmembrane region" description="Helical" evidence="1">
    <location>
        <begin position="12"/>
        <end position="30"/>
    </location>
</feature>